<evidence type="ECO:0000256" key="2">
    <source>
        <dbReference type="ARBA" id="ARBA00022912"/>
    </source>
</evidence>
<dbReference type="EC" id="3.1.3.-" evidence="4"/>
<accession>A0A2P6P614</accession>
<reference evidence="4 5" key="1">
    <citation type="journal article" date="2018" name="Nat. Genet.">
        <title>The Rosa genome provides new insights in the design of modern roses.</title>
        <authorList>
            <person name="Bendahmane M."/>
        </authorList>
    </citation>
    <scope>NUCLEOTIDE SEQUENCE [LARGE SCALE GENOMIC DNA]</scope>
    <source>
        <strain evidence="5">cv. Old Blush</strain>
    </source>
</reference>
<dbReference type="AlphaFoldDB" id="A0A2P6P614"/>
<proteinExistence type="predicted"/>
<dbReference type="GO" id="GO:0043622">
    <property type="term" value="P:cortical microtubule organization"/>
    <property type="evidence" value="ECO:0007669"/>
    <property type="project" value="InterPro"/>
</dbReference>
<dbReference type="InterPro" id="IPR035010">
    <property type="entry name" value="PHS1"/>
</dbReference>
<dbReference type="SMART" id="SM00195">
    <property type="entry name" value="DSPc"/>
    <property type="match status" value="1"/>
</dbReference>
<dbReference type="Pfam" id="PF00782">
    <property type="entry name" value="DSPc"/>
    <property type="match status" value="1"/>
</dbReference>
<dbReference type="InterPro" id="IPR029021">
    <property type="entry name" value="Prot-tyrosine_phosphatase-like"/>
</dbReference>
<evidence type="ECO:0000256" key="1">
    <source>
        <dbReference type="ARBA" id="ARBA00022801"/>
    </source>
</evidence>
<dbReference type="InterPro" id="IPR020422">
    <property type="entry name" value="TYR_PHOSPHATASE_DUAL_dom"/>
</dbReference>
<dbReference type="PANTHER" id="PTHR47100:SF5">
    <property type="entry name" value="DUAL SPECIFICITY PROTEIN PHOSPHATASE PHS1"/>
    <property type="match status" value="1"/>
</dbReference>
<dbReference type="PANTHER" id="PTHR47100">
    <property type="entry name" value="DUAL SPECIFICITY PROTEIN PHOSPHATASE PHS1"/>
    <property type="match status" value="1"/>
</dbReference>
<dbReference type="InterPro" id="IPR000387">
    <property type="entry name" value="Tyr_Pase_dom"/>
</dbReference>
<dbReference type="SUPFAM" id="SSF52799">
    <property type="entry name" value="(Phosphotyrosine protein) phosphatases II"/>
    <property type="match status" value="1"/>
</dbReference>
<keyword evidence="5" id="KW-1185">Reference proteome</keyword>
<comment type="caution">
    <text evidence="4">The sequence shown here is derived from an EMBL/GenBank/DDBJ whole genome shotgun (WGS) entry which is preliminary data.</text>
</comment>
<evidence type="ECO:0000313" key="5">
    <source>
        <dbReference type="Proteomes" id="UP000238479"/>
    </source>
</evidence>
<name>A0A2P6P614_ROSCH</name>
<sequence>MDVVEKMLCLRIISSLFIGGALAARSVDSLQRLGITHILCFCSNEIGQSDTILRFLIYLSTKTSLEDFNMSNIFDEAVEFIDHVEETGGKVLVHCFEGKSRSATLVLAYLLIFLVCCNKTTLRNDLLYK</sequence>
<dbReference type="Gramene" id="PRQ17378">
    <property type="protein sequence ID" value="PRQ17378"/>
    <property type="gene ID" value="RchiOBHm_Chr7g0194331"/>
</dbReference>
<dbReference type="Proteomes" id="UP000238479">
    <property type="component" value="Chromosome 7"/>
</dbReference>
<evidence type="ECO:0000259" key="3">
    <source>
        <dbReference type="PROSITE" id="PS50056"/>
    </source>
</evidence>
<dbReference type="InterPro" id="IPR016130">
    <property type="entry name" value="Tyr_Pase_AS"/>
</dbReference>
<feature type="domain" description="Tyrosine specific protein phosphatases" evidence="3">
    <location>
        <begin position="75"/>
        <end position="111"/>
    </location>
</feature>
<keyword evidence="2" id="KW-0904">Protein phosphatase</keyword>
<dbReference type="EMBL" id="PDCK01000045">
    <property type="protein sequence ID" value="PRQ17378.1"/>
    <property type="molecule type" value="Genomic_DNA"/>
</dbReference>
<dbReference type="PROSITE" id="PS00383">
    <property type="entry name" value="TYR_PHOSPHATASE_1"/>
    <property type="match status" value="1"/>
</dbReference>
<dbReference type="InterPro" id="IPR000340">
    <property type="entry name" value="Dual-sp_phosphatase_cat-dom"/>
</dbReference>
<keyword evidence="1 4" id="KW-0378">Hydrolase</keyword>
<dbReference type="Gene3D" id="3.90.190.10">
    <property type="entry name" value="Protein tyrosine phosphatase superfamily"/>
    <property type="match status" value="1"/>
</dbReference>
<dbReference type="GO" id="GO:0004721">
    <property type="term" value="F:phosphoprotein phosphatase activity"/>
    <property type="evidence" value="ECO:0007669"/>
    <property type="project" value="UniProtKB-KW"/>
</dbReference>
<protein>
    <submittedName>
        <fullName evidence="4">Putative phosphoric monoester hydrolase</fullName>
        <ecNumber evidence="4">3.1.3.-</ecNumber>
    </submittedName>
</protein>
<dbReference type="PROSITE" id="PS50056">
    <property type="entry name" value="TYR_PHOSPHATASE_2"/>
    <property type="match status" value="1"/>
</dbReference>
<evidence type="ECO:0000313" key="4">
    <source>
        <dbReference type="EMBL" id="PRQ17378.1"/>
    </source>
</evidence>
<dbReference type="STRING" id="74649.A0A2P6P614"/>
<dbReference type="GO" id="GO:0009737">
    <property type="term" value="P:response to abscisic acid"/>
    <property type="evidence" value="ECO:0007669"/>
    <property type="project" value="InterPro"/>
</dbReference>
<dbReference type="CDD" id="cd14498">
    <property type="entry name" value="DSP"/>
    <property type="match status" value="1"/>
</dbReference>
<organism evidence="4 5">
    <name type="scientific">Rosa chinensis</name>
    <name type="common">China rose</name>
    <dbReference type="NCBI Taxonomy" id="74649"/>
    <lineage>
        <taxon>Eukaryota</taxon>
        <taxon>Viridiplantae</taxon>
        <taxon>Streptophyta</taxon>
        <taxon>Embryophyta</taxon>
        <taxon>Tracheophyta</taxon>
        <taxon>Spermatophyta</taxon>
        <taxon>Magnoliopsida</taxon>
        <taxon>eudicotyledons</taxon>
        <taxon>Gunneridae</taxon>
        <taxon>Pentapetalae</taxon>
        <taxon>rosids</taxon>
        <taxon>fabids</taxon>
        <taxon>Rosales</taxon>
        <taxon>Rosaceae</taxon>
        <taxon>Rosoideae</taxon>
        <taxon>Rosoideae incertae sedis</taxon>
        <taxon>Rosa</taxon>
    </lineage>
</organism>
<gene>
    <name evidence="4" type="ORF">RchiOBHm_Chr7g0194331</name>
</gene>